<dbReference type="Proteomes" id="UP000540989">
    <property type="component" value="Unassembled WGS sequence"/>
</dbReference>
<dbReference type="RefSeq" id="WP_184215974.1">
    <property type="nucleotide sequence ID" value="NZ_JACHIP010000002.1"/>
</dbReference>
<proteinExistence type="predicted"/>
<organism evidence="1 2">
    <name type="scientific">Granulicella aggregans</name>
    <dbReference type="NCBI Taxonomy" id="474949"/>
    <lineage>
        <taxon>Bacteria</taxon>
        <taxon>Pseudomonadati</taxon>
        <taxon>Acidobacteriota</taxon>
        <taxon>Terriglobia</taxon>
        <taxon>Terriglobales</taxon>
        <taxon>Acidobacteriaceae</taxon>
        <taxon>Granulicella</taxon>
    </lineage>
</organism>
<comment type="caution">
    <text evidence="1">The sequence shown here is derived from an EMBL/GenBank/DDBJ whole genome shotgun (WGS) entry which is preliminary data.</text>
</comment>
<evidence type="ECO:0000313" key="2">
    <source>
        <dbReference type="Proteomes" id="UP000540989"/>
    </source>
</evidence>
<evidence type="ECO:0000313" key="1">
    <source>
        <dbReference type="EMBL" id="MBB5057329.1"/>
    </source>
</evidence>
<accession>A0A7W7ZD18</accession>
<keyword evidence="2" id="KW-1185">Reference proteome</keyword>
<name>A0A7W7ZD18_9BACT</name>
<dbReference type="AlphaFoldDB" id="A0A7W7ZD18"/>
<reference evidence="1 2" key="1">
    <citation type="submission" date="2020-08" db="EMBL/GenBank/DDBJ databases">
        <title>Genomic Encyclopedia of Type Strains, Phase IV (KMG-V): Genome sequencing to study the core and pangenomes of soil and plant-associated prokaryotes.</title>
        <authorList>
            <person name="Whitman W."/>
        </authorList>
    </citation>
    <scope>NUCLEOTIDE SEQUENCE [LARGE SCALE GENOMIC DNA]</scope>
    <source>
        <strain evidence="1 2">M8UP14</strain>
    </source>
</reference>
<gene>
    <name evidence="1" type="ORF">HDF16_002014</name>
</gene>
<dbReference type="EMBL" id="JACHIP010000002">
    <property type="protein sequence ID" value="MBB5057329.1"/>
    <property type="molecule type" value="Genomic_DNA"/>
</dbReference>
<protein>
    <submittedName>
        <fullName evidence="1">Uncharacterized protein</fullName>
    </submittedName>
</protein>
<sequence>MFSIDLPEATYRRMELVSEPRIEKGIAADAFSVPSSFIELSDPQHLMLQKTAVDGDKELEAFLAANDGRYRYDYVRLGCSFGPQNGERFEKAWLKVELKPEAPVAVDPVTAVHGPIAWSIFPVDTSQELEESTSTKFGSTAKLLSAEIGSSTKIAKKLYSMKGYREGKANPFWELYSNQADALDGVVRFHMVVRSPVAVATLGAVRLEAVISNRSYVIFREQRAFDETPSAEFVLPGV</sequence>